<proteinExistence type="predicted"/>
<protein>
    <submittedName>
        <fullName evidence="1">Uncharacterized protein</fullName>
    </submittedName>
</protein>
<name>A0A1H7MMI4_RUMAL</name>
<reference evidence="1 2" key="1">
    <citation type="submission" date="2016-10" db="EMBL/GenBank/DDBJ databases">
        <authorList>
            <person name="de Groot N.N."/>
        </authorList>
    </citation>
    <scope>NUCLEOTIDE SEQUENCE [LARGE SCALE GENOMIC DNA]</scope>
    <source>
        <strain evidence="1 2">KH2T6</strain>
    </source>
</reference>
<dbReference type="Proteomes" id="UP000186015">
    <property type="component" value="Unassembled WGS sequence"/>
</dbReference>
<evidence type="ECO:0000313" key="2">
    <source>
        <dbReference type="Proteomes" id="UP000186015"/>
    </source>
</evidence>
<dbReference type="RefSeq" id="WP_074834259.1">
    <property type="nucleotide sequence ID" value="NZ_FOAT01000012.1"/>
</dbReference>
<dbReference type="AlphaFoldDB" id="A0A1H7MMI4"/>
<sequence length="59" mass="6676">MNDTLRMIDTDLYEYRRYAITGNPRILFVCIAPYGAFSPKAYGTIEEAKAAIDEDIAAR</sequence>
<evidence type="ECO:0000313" key="1">
    <source>
        <dbReference type="EMBL" id="SEL12354.1"/>
    </source>
</evidence>
<accession>A0A1H7MMI4</accession>
<dbReference type="EMBL" id="FOAT01000012">
    <property type="protein sequence ID" value="SEL12354.1"/>
    <property type="molecule type" value="Genomic_DNA"/>
</dbReference>
<gene>
    <name evidence="1" type="ORF">SAMN05216469_11256</name>
</gene>
<organism evidence="1 2">
    <name type="scientific">Ruminococcus albus</name>
    <dbReference type="NCBI Taxonomy" id="1264"/>
    <lineage>
        <taxon>Bacteria</taxon>
        <taxon>Bacillati</taxon>
        <taxon>Bacillota</taxon>
        <taxon>Clostridia</taxon>
        <taxon>Eubacteriales</taxon>
        <taxon>Oscillospiraceae</taxon>
        <taxon>Ruminococcus</taxon>
    </lineage>
</organism>
<dbReference type="OrthoDB" id="9877576at2"/>